<evidence type="ECO:0000256" key="1">
    <source>
        <dbReference type="HAMAP-Rule" id="MF_01932"/>
    </source>
</evidence>
<reference evidence="4 5" key="1">
    <citation type="submission" date="2018-11" db="EMBL/GenBank/DDBJ databases">
        <title>Mesobaculum littorinae gen. nov., sp. nov., isolated from Littorina scabra that represents a novel genus of the order Rhodobacteraceae.</title>
        <authorList>
            <person name="Li F."/>
        </authorList>
    </citation>
    <scope>NUCLEOTIDE SEQUENCE [LARGE SCALE GENOMIC DNA]</scope>
    <source>
        <strain evidence="4 5">M0103</strain>
    </source>
</reference>
<dbReference type="GO" id="GO:0005829">
    <property type="term" value="C:cytosol"/>
    <property type="evidence" value="ECO:0007669"/>
    <property type="project" value="TreeGrafter"/>
</dbReference>
<feature type="domain" description="Nucleoside phosphorylase" evidence="2">
    <location>
        <begin position="271"/>
        <end position="441"/>
    </location>
</feature>
<sequence>MTAADPKLPIIAPPAPDAESFTDARAAVARLIELYDAATDFLCTKFSDAVRGGRPSSRFRAFYPEIRFATASHDSTDSRLSFGHVPSPGTYSTTITRPDLFENYLIQQIGLLIENHGVPVTVGPSKTPMPVHFAVANDTSVTVPQEGVLDFALRDVFDVPDLSTTHDDIVNGFGFTHPDGSLPLAPFTAQRIDYSLARLSHYTATLAEHFQNHVLFTNYQFYVDEFEVYARAMLADPASGYTSFVGPGNEEIIASDAPLPPAAKMPQMPSYHLKRADGSGITLVNIGVGPSNAKTATDHIAVLRPHAWMMVGHCAGLRNSQRLGDFVLAHAYLREDHVLDDDLPVWVPIPALAEIQVALEDAVEAVTELEGYELKRIMRTGTVATIDNRNWELRDQSGPVQRLSQSRAIALDMESATIAANGFRFRVPYGTLLCVSDKPLHGELKLPGMASEFYRTQVARHLLIGVRAMETLRDMPLERIHSRKLRSFEETAFL</sequence>
<gene>
    <name evidence="1" type="primary">amn</name>
    <name evidence="4" type="ORF">EKE94_13345</name>
</gene>
<dbReference type="GO" id="GO:0044209">
    <property type="term" value="P:AMP salvage"/>
    <property type="evidence" value="ECO:0007669"/>
    <property type="project" value="InterPro"/>
</dbReference>
<organism evidence="4 5">
    <name type="scientific">Mesobaculum littorinae</name>
    <dbReference type="NCBI Taxonomy" id="2486419"/>
    <lineage>
        <taxon>Bacteria</taxon>
        <taxon>Pseudomonadati</taxon>
        <taxon>Pseudomonadota</taxon>
        <taxon>Alphaproteobacteria</taxon>
        <taxon>Rhodobacterales</taxon>
        <taxon>Roseobacteraceae</taxon>
        <taxon>Mesobaculum</taxon>
    </lineage>
</organism>
<keyword evidence="5" id="KW-1185">Reference proteome</keyword>
<comment type="caution">
    <text evidence="4">The sequence shown here is derived from an EMBL/GenBank/DDBJ whole genome shotgun (WGS) entry which is preliminary data.</text>
</comment>
<feature type="domain" description="AMP nucleoside phosphorylase N-terminal" evidence="3">
    <location>
        <begin position="26"/>
        <end position="178"/>
    </location>
</feature>
<accession>A0A438AFM5</accession>
<dbReference type="Pfam" id="PF10423">
    <property type="entry name" value="AMNp_N"/>
    <property type="match status" value="1"/>
</dbReference>
<evidence type="ECO:0000313" key="5">
    <source>
        <dbReference type="Proteomes" id="UP000285908"/>
    </source>
</evidence>
<evidence type="ECO:0000259" key="2">
    <source>
        <dbReference type="Pfam" id="PF01048"/>
    </source>
</evidence>
<dbReference type="PANTHER" id="PTHR43691">
    <property type="entry name" value="URIDINE PHOSPHORYLASE"/>
    <property type="match status" value="1"/>
</dbReference>
<dbReference type="HAMAP" id="MF_01932">
    <property type="entry name" value="AMP_nucleosidase"/>
    <property type="match status" value="1"/>
</dbReference>
<dbReference type="Gene3D" id="3.40.50.1580">
    <property type="entry name" value="Nucleoside phosphorylase domain"/>
    <property type="match status" value="1"/>
</dbReference>
<evidence type="ECO:0000259" key="3">
    <source>
        <dbReference type="Pfam" id="PF10423"/>
    </source>
</evidence>
<dbReference type="RefSeq" id="WP_127907116.1">
    <property type="nucleotide sequence ID" value="NZ_RQXX01000004.1"/>
</dbReference>
<keyword evidence="4" id="KW-0326">Glycosidase</keyword>
<dbReference type="EC" id="3.2.2.4" evidence="1"/>
<dbReference type="OrthoDB" id="7945729at2"/>
<protein>
    <recommendedName>
        <fullName evidence="1">AMP nucleosidase</fullName>
        <ecNumber evidence="1">3.2.2.4</ecNumber>
    </recommendedName>
</protein>
<dbReference type="CDD" id="cd17762">
    <property type="entry name" value="AMN"/>
    <property type="match status" value="1"/>
</dbReference>
<dbReference type="Proteomes" id="UP000285908">
    <property type="component" value="Unassembled WGS sequence"/>
</dbReference>
<dbReference type="SUPFAM" id="SSF53167">
    <property type="entry name" value="Purine and uridine phosphorylases"/>
    <property type="match status" value="1"/>
</dbReference>
<dbReference type="Pfam" id="PF01048">
    <property type="entry name" value="PNP_UDP_1"/>
    <property type="match status" value="1"/>
</dbReference>
<dbReference type="InterPro" id="IPR035994">
    <property type="entry name" value="Nucleoside_phosphorylase_sf"/>
</dbReference>
<dbReference type="InterPro" id="IPR018953">
    <property type="entry name" value="AMP_nucleoside_Pase_N"/>
</dbReference>
<dbReference type="AlphaFoldDB" id="A0A438AFM5"/>
<dbReference type="Gene3D" id="3.30.1730.10">
    <property type="entry name" value="AMP nucleoside phosphorylase, N-terminal domain"/>
    <property type="match status" value="1"/>
</dbReference>
<proteinExistence type="inferred from homology"/>
<comment type="function">
    <text evidence="1">Catalyzes the hydrolysis of the N-glycosidic bond of AMP to form adenine and ribose 5-phosphate. Involved in regulation of AMP concentrations.</text>
</comment>
<dbReference type="InterPro" id="IPR037109">
    <property type="entry name" value="AMP_N_sf"/>
</dbReference>
<dbReference type="GO" id="GO:0008714">
    <property type="term" value="F:AMP nucleosidase activity"/>
    <property type="evidence" value="ECO:0007669"/>
    <property type="project" value="UniProtKB-UniRule"/>
</dbReference>
<evidence type="ECO:0000313" key="4">
    <source>
        <dbReference type="EMBL" id="RVV97520.1"/>
    </source>
</evidence>
<comment type="similarity">
    <text evidence="1">Belongs to the AMP nucleosidase family.</text>
</comment>
<dbReference type="NCBIfam" id="TIGR01717">
    <property type="entry name" value="AMP-nucleosdse"/>
    <property type="match status" value="1"/>
</dbReference>
<keyword evidence="1 4" id="KW-0378">Hydrolase</keyword>
<dbReference type="EMBL" id="RQXX01000004">
    <property type="protein sequence ID" value="RVV97520.1"/>
    <property type="molecule type" value="Genomic_DNA"/>
</dbReference>
<name>A0A438AFM5_9RHOB</name>
<dbReference type="InterPro" id="IPR011271">
    <property type="entry name" value="AMP_nucleosidase"/>
</dbReference>
<dbReference type="InterPro" id="IPR047039">
    <property type="entry name" value="AMN_phosphorylase"/>
</dbReference>
<dbReference type="PANTHER" id="PTHR43691:SF6">
    <property type="entry name" value="AMP NUCLEOSIDASE"/>
    <property type="match status" value="1"/>
</dbReference>
<dbReference type="GO" id="GO:0009116">
    <property type="term" value="P:nucleoside metabolic process"/>
    <property type="evidence" value="ECO:0007669"/>
    <property type="project" value="InterPro"/>
</dbReference>
<dbReference type="NCBIfam" id="NF006142">
    <property type="entry name" value="PRK08292.1"/>
    <property type="match status" value="1"/>
</dbReference>
<dbReference type="InterPro" id="IPR000845">
    <property type="entry name" value="Nucleoside_phosphorylase_d"/>
</dbReference>
<comment type="catalytic activity">
    <reaction evidence="1">
        <text>AMP + H2O = D-ribose 5-phosphate + adenine</text>
        <dbReference type="Rhea" id="RHEA:20129"/>
        <dbReference type="ChEBI" id="CHEBI:15377"/>
        <dbReference type="ChEBI" id="CHEBI:16708"/>
        <dbReference type="ChEBI" id="CHEBI:78346"/>
        <dbReference type="ChEBI" id="CHEBI:456215"/>
        <dbReference type="EC" id="3.2.2.4"/>
    </reaction>
</comment>